<keyword evidence="7" id="KW-0573">Peptidoglycan synthesis</keyword>
<dbReference type="InterPro" id="IPR036950">
    <property type="entry name" value="PBP_transglycosylase"/>
</dbReference>
<evidence type="ECO:0000256" key="5">
    <source>
        <dbReference type="ARBA" id="ARBA00022692"/>
    </source>
</evidence>
<evidence type="ECO:0000256" key="1">
    <source>
        <dbReference type="ARBA" id="ARBA00022475"/>
    </source>
</evidence>
<feature type="domain" description="Glycosyl transferase family 51" evidence="13">
    <location>
        <begin position="53"/>
        <end position="218"/>
    </location>
</feature>
<keyword evidence="4" id="KW-0808">Transferase</keyword>
<evidence type="ECO:0000256" key="12">
    <source>
        <dbReference type="SAM" id="Phobius"/>
    </source>
</evidence>
<keyword evidence="2" id="KW-0997">Cell inner membrane</keyword>
<keyword evidence="10" id="KW-0961">Cell wall biogenesis/degradation</keyword>
<proteinExistence type="predicted"/>
<protein>
    <submittedName>
        <fullName evidence="14">Transglycosylase domain-containing protein</fullName>
    </submittedName>
</protein>
<evidence type="ECO:0000256" key="6">
    <source>
        <dbReference type="ARBA" id="ARBA00022960"/>
    </source>
</evidence>
<keyword evidence="6" id="KW-0133">Cell shape</keyword>
<dbReference type="Gene3D" id="1.10.3810.10">
    <property type="entry name" value="Biosynthetic peptidoglycan transglycosylase-like"/>
    <property type="match status" value="1"/>
</dbReference>
<dbReference type="SUPFAM" id="SSF53955">
    <property type="entry name" value="Lysozyme-like"/>
    <property type="match status" value="1"/>
</dbReference>
<keyword evidence="1" id="KW-1003">Cell membrane</keyword>
<name>A0ABS5SBD9_9BACT</name>
<feature type="compositionally biased region" description="Polar residues" evidence="11">
    <location>
        <begin position="280"/>
        <end position="298"/>
    </location>
</feature>
<evidence type="ECO:0000256" key="2">
    <source>
        <dbReference type="ARBA" id="ARBA00022519"/>
    </source>
</evidence>
<organism evidence="14 15">
    <name type="scientific">Geomobilimonas luticola</name>
    <dbReference type="NCBI Taxonomy" id="1114878"/>
    <lineage>
        <taxon>Bacteria</taxon>
        <taxon>Pseudomonadati</taxon>
        <taxon>Thermodesulfobacteriota</taxon>
        <taxon>Desulfuromonadia</taxon>
        <taxon>Geobacterales</taxon>
        <taxon>Geobacteraceae</taxon>
        <taxon>Geomobilimonas</taxon>
    </lineage>
</organism>
<evidence type="ECO:0000256" key="3">
    <source>
        <dbReference type="ARBA" id="ARBA00022676"/>
    </source>
</evidence>
<keyword evidence="8 12" id="KW-1133">Transmembrane helix</keyword>
<dbReference type="Proteomes" id="UP000756860">
    <property type="component" value="Unassembled WGS sequence"/>
</dbReference>
<dbReference type="PANTHER" id="PTHR30400">
    <property type="entry name" value="MONOFUNCTIONAL BIOSYNTHETIC PEPTIDOGLYCAN TRANSGLYCOSYLASE"/>
    <property type="match status" value="1"/>
</dbReference>
<dbReference type="Pfam" id="PF00912">
    <property type="entry name" value="Transgly"/>
    <property type="match status" value="1"/>
</dbReference>
<evidence type="ECO:0000256" key="8">
    <source>
        <dbReference type="ARBA" id="ARBA00022989"/>
    </source>
</evidence>
<feature type="compositionally biased region" description="Polar residues" evidence="11">
    <location>
        <begin position="305"/>
        <end position="314"/>
    </location>
</feature>
<evidence type="ECO:0000256" key="10">
    <source>
        <dbReference type="ARBA" id="ARBA00023316"/>
    </source>
</evidence>
<evidence type="ECO:0000313" key="14">
    <source>
        <dbReference type="EMBL" id="MBT0651839.1"/>
    </source>
</evidence>
<accession>A0ABS5SBD9</accession>
<gene>
    <name evidence="14" type="ORF">KI810_02110</name>
</gene>
<comment type="caution">
    <text evidence="14">The sequence shown here is derived from an EMBL/GenBank/DDBJ whole genome shotgun (WGS) entry which is preliminary data.</text>
</comment>
<feature type="region of interest" description="Disordered" evidence="11">
    <location>
        <begin position="258"/>
        <end position="314"/>
    </location>
</feature>
<dbReference type="EMBL" id="JAHCVK010000001">
    <property type="protein sequence ID" value="MBT0651839.1"/>
    <property type="molecule type" value="Genomic_DNA"/>
</dbReference>
<keyword evidence="5 12" id="KW-0812">Transmembrane</keyword>
<keyword evidence="3" id="KW-0328">Glycosyltransferase</keyword>
<evidence type="ECO:0000256" key="9">
    <source>
        <dbReference type="ARBA" id="ARBA00023136"/>
    </source>
</evidence>
<keyword evidence="9 12" id="KW-0472">Membrane</keyword>
<evidence type="ECO:0000256" key="4">
    <source>
        <dbReference type="ARBA" id="ARBA00022679"/>
    </source>
</evidence>
<evidence type="ECO:0000256" key="7">
    <source>
        <dbReference type="ARBA" id="ARBA00022984"/>
    </source>
</evidence>
<feature type="transmembrane region" description="Helical" evidence="12">
    <location>
        <begin position="6"/>
        <end position="25"/>
    </location>
</feature>
<dbReference type="InterPro" id="IPR023346">
    <property type="entry name" value="Lysozyme-like_dom_sf"/>
</dbReference>
<dbReference type="InterPro" id="IPR001264">
    <property type="entry name" value="Glyco_trans_51"/>
</dbReference>
<reference evidence="14 15" key="1">
    <citation type="submission" date="2021-05" db="EMBL/GenBank/DDBJ databases">
        <title>The draft genome of Geobacter luticola JCM 17780.</title>
        <authorList>
            <person name="Xu Z."/>
            <person name="Masuda Y."/>
            <person name="Itoh H."/>
            <person name="Senoo K."/>
        </authorList>
    </citation>
    <scope>NUCLEOTIDE SEQUENCE [LARGE SCALE GENOMIC DNA]</scope>
    <source>
        <strain evidence="14 15">JCM 17780</strain>
    </source>
</reference>
<dbReference type="PANTHER" id="PTHR30400:SF0">
    <property type="entry name" value="BIOSYNTHETIC PEPTIDOGLYCAN TRANSGLYCOSYLASE"/>
    <property type="match status" value="1"/>
</dbReference>
<sequence length="314" mass="34807">MIVIGGILLLYAVYIGISLLFLPSVEGLKNRRAVMTIQVRDWQGKTHPFVVGPKNRDWTPSGSIPSEMKWAVILAEDANFYKHEGIDVKAIKNAIKYDLEKKRLARGASTITQQVAKNLFLSREKTITRKVKEVVLARQMEQELTKGRIIELYLNVVELGPMVYGIGHGARYYFGKSAAELTPRECAFLAAMLPGPRVAYNPYKNLGKVLKRSDMILRLLRGKGVLSEDEYRQALAETPNVGRMQQKVDKTIEQEPVFVNLSSGGKREQEPSVPPLETAQPENQAPSGDSADGHQNNDVGGHGQSPATGETKQP</sequence>
<keyword evidence="15" id="KW-1185">Reference proteome</keyword>
<evidence type="ECO:0000259" key="13">
    <source>
        <dbReference type="Pfam" id="PF00912"/>
    </source>
</evidence>
<dbReference type="InterPro" id="IPR011812">
    <property type="entry name" value="Pep_trsgly"/>
</dbReference>
<evidence type="ECO:0000256" key="11">
    <source>
        <dbReference type="SAM" id="MobiDB-lite"/>
    </source>
</evidence>
<evidence type="ECO:0000313" key="15">
    <source>
        <dbReference type="Proteomes" id="UP000756860"/>
    </source>
</evidence>